<name>A0A3E0VN34_9MICO</name>
<dbReference type="PANTHER" id="PTHR30328:SF54">
    <property type="entry name" value="HTH-TYPE TRANSCRIPTIONAL REPRESSOR SCO4008"/>
    <property type="match status" value="1"/>
</dbReference>
<feature type="domain" description="HTH tetR-type" evidence="3">
    <location>
        <begin position="6"/>
        <end position="66"/>
    </location>
</feature>
<proteinExistence type="predicted"/>
<dbReference type="InterPro" id="IPR001647">
    <property type="entry name" value="HTH_TetR"/>
</dbReference>
<evidence type="ECO:0000313" key="4">
    <source>
        <dbReference type="EMBL" id="RFA10307.1"/>
    </source>
</evidence>
<comment type="caution">
    <text evidence="4">The sequence shown here is derived from an EMBL/GenBank/DDBJ whole genome shotgun (WGS) entry which is preliminary data.</text>
</comment>
<dbReference type="InterPro" id="IPR050109">
    <property type="entry name" value="HTH-type_TetR-like_transc_reg"/>
</dbReference>
<evidence type="ECO:0000259" key="3">
    <source>
        <dbReference type="PROSITE" id="PS50977"/>
    </source>
</evidence>
<dbReference type="Proteomes" id="UP000256486">
    <property type="component" value="Unassembled WGS sequence"/>
</dbReference>
<dbReference type="AlphaFoldDB" id="A0A3E0VN34"/>
<dbReference type="PRINTS" id="PR00455">
    <property type="entry name" value="HTHTETR"/>
</dbReference>
<dbReference type="InterPro" id="IPR041467">
    <property type="entry name" value="Sco4008_C"/>
</dbReference>
<dbReference type="GO" id="GO:0003677">
    <property type="term" value="F:DNA binding"/>
    <property type="evidence" value="ECO:0007669"/>
    <property type="project" value="UniProtKB-UniRule"/>
</dbReference>
<protein>
    <recommendedName>
        <fullName evidence="3">HTH tetR-type domain-containing protein</fullName>
    </recommendedName>
</protein>
<dbReference type="Pfam" id="PF17926">
    <property type="entry name" value="TetR_C_21"/>
    <property type="match status" value="1"/>
</dbReference>
<accession>A0A3E0VN34</accession>
<dbReference type="InterPro" id="IPR036271">
    <property type="entry name" value="Tet_transcr_reg_TetR-rel_C_sf"/>
</dbReference>
<dbReference type="RefSeq" id="WP_116415689.1">
    <property type="nucleotide sequence ID" value="NZ_NBWZ01000001.1"/>
</dbReference>
<dbReference type="InterPro" id="IPR009057">
    <property type="entry name" value="Homeodomain-like_sf"/>
</dbReference>
<dbReference type="EMBL" id="NBWZ01000001">
    <property type="protein sequence ID" value="RFA10307.1"/>
    <property type="molecule type" value="Genomic_DNA"/>
</dbReference>
<organism evidence="4 5">
    <name type="scientific">Subtercola boreus</name>
    <dbReference type="NCBI Taxonomy" id="120213"/>
    <lineage>
        <taxon>Bacteria</taxon>
        <taxon>Bacillati</taxon>
        <taxon>Actinomycetota</taxon>
        <taxon>Actinomycetes</taxon>
        <taxon>Micrococcales</taxon>
        <taxon>Microbacteriaceae</taxon>
        <taxon>Subtercola</taxon>
    </lineage>
</organism>
<sequence length="189" mass="20577">MRSTSESVKARVLDAARVEFATYGLAGARIDRIAKEASASKERLYAYFADKQALFESVLNLDTAEFFESATIDPADPSAFVGAVFDHALSTPAHHRMITWARLDGFVLNPPQGLSGPDGKLAALREAQRIGTVDPDWQPEMLMQILFSLGLAWAQSPVRHPDEAQSLTAQTARASAIEAARRVIAPRTP</sequence>
<keyword evidence="5" id="KW-1185">Reference proteome</keyword>
<dbReference type="PANTHER" id="PTHR30328">
    <property type="entry name" value="TRANSCRIPTIONAL REPRESSOR"/>
    <property type="match status" value="1"/>
</dbReference>
<dbReference type="PROSITE" id="PS50977">
    <property type="entry name" value="HTH_TETR_2"/>
    <property type="match status" value="1"/>
</dbReference>
<keyword evidence="1 2" id="KW-0238">DNA-binding</keyword>
<evidence type="ECO:0000256" key="1">
    <source>
        <dbReference type="ARBA" id="ARBA00023125"/>
    </source>
</evidence>
<dbReference type="SUPFAM" id="SSF48498">
    <property type="entry name" value="Tetracyclin repressor-like, C-terminal domain"/>
    <property type="match status" value="1"/>
</dbReference>
<dbReference type="Gene3D" id="1.10.357.10">
    <property type="entry name" value="Tetracycline Repressor, domain 2"/>
    <property type="match status" value="1"/>
</dbReference>
<evidence type="ECO:0000313" key="5">
    <source>
        <dbReference type="Proteomes" id="UP000256486"/>
    </source>
</evidence>
<dbReference type="Pfam" id="PF00440">
    <property type="entry name" value="TetR_N"/>
    <property type="match status" value="1"/>
</dbReference>
<feature type="DNA-binding region" description="H-T-H motif" evidence="2">
    <location>
        <begin position="29"/>
        <end position="48"/>
    </location>
</feature>
<reference evidence="4 5" key="1">
    <citation type="submission" date="2017-04" db="EMBL/GenBank/DDBJ databases">
        <title>Comparative genome analysis of Subtercola boreus.</title>
        <authorList>
            <person name="Cho Y.-J."/>
            <person name="Cho A."/>
            <person name="Kim O.-S."/>
            <person name="Lee J.-I."/>
        </authorList>
    </citation>
    <scope>NUCLEOTIDE SEQUENCE [LARGE SCALE GENOMIC DNA]</scope>
    <source>
        <strain evidence="4 5">K300</strain>
    </source>
</reference>
<gene>
    <name evidence="4" type="ORF">B7R54_14630</name>
</gene>
<dbReference type="OrthoDB" id="4726108at2"/>
<dbReference type="SUPFAM" id="SSF46689">
    <property type="entry name" value="Homeodomain-like"/>
    <property type="match status" value="1"/>
</dbReference>
<evidence type="ECO:0000256" key="2">
    <source>
        <dbReference type="PROSITE-ProRule" id="PRU00335"/>
    </source>
</evidence>
<dbReference type="GO" id="GO:0006355">
    <property type="term" value="P:regulation of DNA-templated transcription"/>
    <property type="evidence" value="ECO:0007669"/>
    <property type="project" value="UniProtKB-ARBA"/>
</dbReference>